<keyword evidence="5" id="KW-1185">Reference proteome</keyword>
<dbReference type="PANTHER" id="PTHR24320:SF252">
    <property type="entry name" value="DEHYDROGENASE_REDUCTASE FAMILY PROTEIN, PUTATIVE (AFU_ORTHOLOGUE AFUA_3G08550)-RELATED"/>
    <property type="match status" value="1"/>
</dbReference>
<evidence type="ECO:0000313" key="5">
    <source>
        <dbReference type="Proteomes" id="UP000799291"/>
    </source>
</evidence>
<evidence type="ECO:0000256" key="2">
    <source>
        <dbReference type="ARBA" id="ARBA00022857"/>
    </source>
</evidence>
<dbReference type="PANTHER" id="PTHR24320">
    <property type="entry name" value="RETINOL DEHYDROGENASE"/>
    <property type="match status" value="1"/>
</dbReference>
<dbReference type="Gene3D" id="3.40.50.720">
    <property type="entry name" value="NAD(P)-binding Rossmann-like Domain"/>
    <property type="match status" value="1"/>
</dbReference>
<dbReference type="Pfam" id="PF00106">
    <property type="entry name" value="adh_short"/>
    <property type="match status" value="1"/>
</dbReference>
<evidence type="ECO:0000256" key="1">
    <source>
        <dbReference type="ARBA" id="ARBA00006484"/>
    </source>
</evidence>
<dbReference type="AlphaFoldDB" id="A0A6G1J2A4"/>
<dbReference type="Proteomes" id="UP000799291">
    <property type="component" value="Unassembled WGS sequence"/>
</dbReference>
<name>A0A6G1J2A4_9PLEO</name>
<comment type="similarity">
    <text evidence="1">Belongs to the short-chain dehydrogenases/reductases (SDR) family.</text>
</comment>
<keyword evidence="3" id="KW-0560">Oxidoreductase</keyword>
<evidence type="ECO:0000313" key="4">
    <source>
        <dbReference type="EMBL" id="KAF2684538.1"/>
    </source>
</evidence>
<sequence length="347" mass="37678">MTASQDLPPFSGSTLRLFLNSQFCAKPQPPPPSTSFAGHSALITGSNIGIGLECCRQFLKLGCTHLIMAVRNAERGETAASPLRKTYPTARIEVWTLDMSSYPSIQSFAQRCSKELSRLDIAILNAGMTQLDFKRNESTSHEEIFQVNYLSTALLAFLLLPALAKGRKQAKDLSPSRLTIVSSGTALISTFPNHAANPLIPSFDKSQGWNLAAANERYSVTKTLLLMFVLKLSTVVPSATTIVNTVDPGLVGGSGLHRNMKGAVKAVLGAMKIATARSLEHGAWTYVDAAVVKGAESHGSFLMDWKIAPFHALMYTDEGRETVERLWTETLEEFRFAGVEDVLGAVE</sequence>
<evidence type="ECO:0000256" key="3">
    <source>
        <dbReference type="ARBA" id="ARBA00023002"/>
    </source>
</evidence>
<organism evidence="4 5">
    <name type="scientific">Lentithecium fluviatile CBS 122367</name>
    <dbReference type="NCBI Taxonomy" id="1168545"/>
    <lineage>
        <taxon>Eukaryota</taxon>
        <taxon>Fungi</taxon>
        <taxon>Dikarya</taxon>
        <taxon>Ascomycota</taxon>
        <taxon>Pezizomycotina</taxon>
        <taxon>Dothideomycetes</taxon>
        <taxon>Pleosporomycetidae</taxon>
        <taxon>Pleosporales</taxon>
        <taxon>Massarineae</taxon>
        <taxon>Lentitheciaceae</taxon>
        <taxon>Lentithecium</taxon>
    </lineage>
</organism>
<accession>A0A6G1J2A4</accession>
<dbReference type="SUPFAM" id="SSF51735">
    <property type="entry name" value="NAD(P)-binding Rossmann-fold domains"/>
    <property type="match status" value="1"/>
</dbReference>
<protein>
    <submittedName>
        <fullName evidence="4">Putative short-chain dehydrogenase/reductase family protein</fullName>
    </submittedName>
</protein>
<dbReference type="GO" id="GO:0016491">
    <property type="term" value="F:oxidoreductase activity"/>
    <property type="evidence" value="ECO:0007669"/>
    <property type="project" value="UniProtKB-KW"/>
</dbReference>
<dbReference type="InterPro" id="IPR036291">
    <property type="entry name" value="NAD(P)-bd_dom_sf"/>
</dbReference>
<dbReference type="PRINTS" id="PR00081">
    <property type="entry name" value="GDHRDH"/>
</dbReference>
<keyword evidence="2" id="KW-0521">NADP</keyword>
<proteinExistence type="inferred from homology"/>
<dbReference type="OrthoDB" id="542013at2759"/>
<reference evidence="4" key="1">
    <citation type="journal article" date="2020" name="Stud. Mycol.">
        <title>101 Dothideomycetes genomes: a test case for predicting lifestyles and emergence of pathogens.</title>
        <authorList>
            <person name="Haridas S."/>
            <person name="Albert R."/>
            <person name="Binder M."/>
            <person name="Bloem J."/>
            <person name="Labutti K."/>
            <person name="Salamov A."/>
            <person name="Andreopoulos B."/>
            <person name="Baker S."/>
            <person name="Barry K."/>
            <person name="Bills G."/>
            <person name="Bluhm B."/>
            <person name="Cannon C."/>
            <person name="Castanera R."/>
            <person name="Culley D."/>
            <person name="Daum C."/>
            <person name="Ezra D."/>
            <person name="Gonzalez J."/>
            <person name="Henrissat B."/>
            <person name="Kuo A."/>
            <person name="Liang C."/>
            <person name="Lipzen A."/>
            <person name="Lutzoni F."/>
            <person name="Magnuson J."/>
            <person name="Mondo S."/>
            <person name="Nolan M."/>
            <person name="Ohm R."/>
            <person name="Pangilinan J."/>
            <person name="Park H.-J."/>
            <person name="Ramirez L."/>
            <person name="Alfaro M."/>
            <person name="Sun H."/>
            <person name="Tritt A."/>
            <person name="Yoshinaga Y."/>
            <person name="Zwiers L.-H."/>
            <person name="Turgeon B."/>
            <person name="Goodwin S."/>
            <person name="Spatafora J."/>
            <person name="Crous P."/>
            <person name="Grigoriev I."/>
        </authorList>
    </citation>
    <scope>NUCLEOTIDE SEQUENCE</scope>
    <source>
        <strain evidence="4">CBS 122367</strain>
    </source>
</reference>
<dbReference type="EMBL" id="MU005581">
    <property type="protein sequence ID" value="KAF2684538.1"/>
    <property type="molecule type" value="Genomic_DNA"/>
</dbReference>
<gene>
    <name evidence="4" type="ORF">K458DRAFT_477742</name>
</gene>
<dbReference type="InterPro" id="IPR002347">
    <property type="entry name" value="SDR_fam"/>
</dbReference>